<name>A0A8H3GCU5_9LECA</name>
<evidence type="ECO:0000256" key="3">
    <source>
        <dbReference type="ARBA" id="ARBA00022989"/>
    </source>
</evidence>
<dbReference type="GO" id="GO:0046873">
    <property type="term" value="F:metal ion transmembrane transporter activity"/>
    <property type="evidence" value="ECO:0007669"/>
    <property type="project" value="InterPro"/>
</dbReference>
<dbReference type="InterPro" id="IPR002523">
    <property type="entry name" value="MgTranspt_CorA/ZnTranspt_ZntB"/>
</dbReference>
<dbReference type="EMBL" id="CAJPDS010000103">
    <property type="protein sequence ID" value="CAF9937663.1"/>
    <property type="molecule type" value="Genomic_DNA"/>
</dbReference>
<dbReference type="AlphaFoldDB" id="A0A8H3GCU5"/>
<keyword evidence="4 5" id="KW-0472">Membrane</keyword>
<reference evidence="6" key="1">
    <citation type="submission" date="2021-03" db="EMBL/GenBank/DDBJ databases">
        <authorList>
            <person name="Tagirdzhanova G."/>
        </authorList>
    </citation>
    <scope>NUCLEOTIDE SEQUENCE</scope>
</reference>
<dbReference type="Gene3D" id="1.20.58.340">
    <property type="entry name" value="Magnesium transport protein CorA, transmembrane region"/>
    <property type="match status" value="1"/>
</dbReference>
<comment type="caution">
    <text evidence="6">The sequence shown here is derived from an EMBL/GenBank/DDBJ whole genome shotgun (WGS) entry which is preliminary data.</text>
</comment>
<feature type="transmembrane region" description="Helical" evidence="5">
    <location>
        <begin position="434"/>
        <end position="455"/>
    </location>
</feature>
<keyword evidence="3 5" id="KW-1133">Transmembrane helix</keyword>
<sequence>MSSKTPQLPVDDEGSCLEEVKNETGFDTYQSYLNEYYDGMPHLASFIGDDTIMSVHGPFQGNCAIFDITETGSLSTALDMALEDLSPRFTEILTALRNPPSGSLLRVLLLKPGDLKQRLPWSLMDVIGLGLRVSPDLFEAYLSVNPTRKRIPYRTPIRASYGIFGRAAFTVSRDYLPNSQNCPPVLLVMGHPAPSDARYPGFLLSRQKAPFPSTDPLLVRHRGPSESPWPCIFEQLLRTNIQTEPRKPMDFDALLVHSLLPLLESCLERLNGAYDEASIRYRERVGTSSQDPAMLWKNALEDHENEMEEVRFRLRRWITYYERILNHFPDFLRTQGVRSFQHYEAFAIIREESKHCLEDAHGLEVELRDWLQLRSPSLALQESKKSIQLSNLQMEEAKRVKIVTFLAFIYVPLNLATSIFGMNLQQLNNNGKQIWVFCITAIVALLLTFFIWLLVEHFQKLVYWRNQMGAIAKTNDPWPRRGKDYNILIRLNILILLLRMGYHRWAWHSGAWLRILTNERAGFWQIPMVESKAAEAHGDITKLYITAFNTLSACDYFCEYIRYGQPTGAFSGGAFSAMEYQNSS</sequence>
<proteinExistence type="predicted"/>
<dbReference type="SUPFAM" id="SSF144083">
    <property type="entry name" value="Magnesium transport protein CorA, transmembrane region"/>
    <property type="match status" value="1"/>
</dbReference>
<keyword evidence="2 5" id="KW-0812">Transmembrane</keyword>
<dbReference type="Pfam" id="PF01544">
    <property type="entry name" value="CorA"/>
    <property type="match status" value="1"/>
</dbReference>
<dbReference type="InterPro" id="IPR045863">
    <property type="entry name" value="CorA_TM1_TM2"/>
</dbReference>
<protein>
    <submittedName>
        <fullName evidence="6">Uncharacterized protein</fullName>
    </submittedName>
</protein>
<evidence type="ECO:0000313" key="7">
    <source>
        <dbReference type="Proteomes" id="UP000664521"/>
    </source>
</evidence>
<dbReference type="OrthoDB" id="3231000at2759"/>
<dbReference type="Proteomes" id="UP000664521">
    <property type="component" value="Unassembled WGS sequence"/>
</dbReference>
<accession>A0A8H3GCU5</accession>
<feature type="transmembrane region" description="Helical" evidence="5">
    <location>
        <begin position="402"/>
        <end position="422"/>
    </location>
</feature>
<evidence type="ECO:0000313" key="6">
    <source>
        <dbReference type="EMBL" id="CAF9937663.1"/>
    </source>
</evidence>
<keyword evidence="7" id="KW-1185">Reference proteome</keyword>
<organism evidence="6 7">
    <name type="scientific">Heterodermia speciosa</name>
    <dbReference type="NCBI Taxonomy" id="116794"/>
    <lineage>
        <taxon>Eukaryota</taxon>
        <taxon>Fungi</taxon>
        <taxon>Dikarya</taxon>
        <taxon>Ascomycota</taxon>
        <taxon>Pezizomycotina</taxon>
        <taxon>Lecanoromycetes</taxon>
        <taxon>OSLEUM clade</taxon>
        <taxon>Lecanoromycetidae</taxon>
        <taxon>Caliciales</taxon>
        <taxon>Physciaceae</taxon>
        <taxon>Heterodermia</taxon>
    </lineage>
</organism>
<dbReference type="GO" id="GO:0016020">
    <property type="term" value="C:membrane"/>
    <property type="evidence" value="ECO:0007669"/>
    <property type="project" value="UniProtKB-SubCell"/>
</dbReference>
<evidence type="ECO:0000256" key="2">
    <source>
        <dbReference type="ARBA" id="ARBA00022692"/>
    </source>
</evidence>
<evidence type="ECO:0000256" key="1">
    <source>
        <dbReference type="ARBA" id="ARBA00004141"/>
    </source>
</evidence>
<comment type="subcellular location">
    <subcellularLocation>
        <location evidence="1">Membrane</location>
        <topology evidence="1">Multi-pass membrane protein</topology>
    </subcellularLocation>
</comment>
<evidence type="ECO:0000256" key="4">
    <source>
        <dbReference type="ARBA" id="ARBA00023136"/>
    </source>
</evidence>
<evidence type="ECO:0000256" key="5">
    <source>
        <dbReference type="SAM" id="Phobius"/>
    </source>
</evidence>
<gene>
    <name evidence="6" type="ORF">HETSPECPRED_000610</name>
</gene>